<evidence type="ECO:0000313" key="4">
    <source>
        <dbReference type="EMBL" id="PTX55826.1"/>
    </source>
</evidence>
<evidence type="ECO:0000313" key="5">
    <source>
        <dbReference type="Proteomes" id="UP000243978"/>
    </source>
</evidence>
<comment type="caution">
    <text evidence="4">The sequence shown here is derived from an EMBL/GenBank/DDBJ whole genome shotgun (WGS) entry which is preliminary data.</text>
</comment>
<evidence type="ECO:0000256" key="1">
    <source>
        <dbReference type="ARBA" id="ARBA00023002"/>
    </source>
</evidence>
<protein>
    <submittedName>
        <fullName evidence="4">2-polyprenyl-6-methoxyphenol hydroxylase-like FAD-dependent oxidoreductase</fullName>
    </submittedName>
</protein>
<evidence type="ECO:0000256" key="2">
    <source>
        <dbReference type="ARBA" id="ARBA00023033"/>
    </source>
</evidence>
<proteinExistence type="predicted"/>
<dbReference type="InterPro" id="IPR050493">
    <property type="entry name" value="FAD-dep_Monooxygenase_BioMet"/>
</dbReference>
<reference evidence="4 5" key="1">
    <citation type="submission" date="2018-04" db="EMBL/GenBank/DDBJ databases">
        <title>Genomic Encyclopedia of Archaeal and Bacterial Type Strains, Phase II (KMG-II): from individual species to whole genera.</title>
        <authorList>
            <person name="Goeker M."/>
        </authorList>
    </citation>
    <scope>NUCLEOTIDE SEQUENCE [LARGE SCALE GENOMIC DNA]</scope>
    <source>
        <strain evidence="4 5">DSM 100977</strain>
    </source>
</reference>
<feature type="domain" description="FAD-binding" evidence="3">
    <location>
        <begin position="2"/>
        <end position="354"/>
    </location>
</feature>
<keyword evidence="1" id="KW-0560">Oxidoreductase</keyword>
<dbReference type="PRINTS" id="PR00420">
    <property type="entry name" value="RNGMNOXGNASE"/>
</dbReference>
<name>A0A2T6BIF0_9RHOB</name>
<keyword evidence="5" id="KW-1185">Reference proteome</keyword>
<dbReference type="SUPFAM" id="SSF54373">
    <property type="entry name" value="FAD-linked reductases, C-terminal domain"/>
    <property type="match status" value="1"/>
</dbReference>
<dbReference type="NCBIfam" id="NF005720">
    <property type="entry name" value="PRK07538.1"/>
    <property type="match status" value="1"/>
</dbReference>
<organism evidence="4 5">
    <name type="scientific">Litoreibacter ponti</name>
    <dbReference type="NCBI Taxonomy" id="1510457"/>
    <lineage>
        <taxon>Bacteria</taxon>
        <taxon>Pseudomonadati</taxon>
        <taxon>Pseudomonadota</taxon>
        <taxon>Alphaproteobacteria</taxon>
        <taxon>Rhodobacterales</taxon>
        <taxon>Roseobacteraceae</taxon>
        <taxon>Litoreibacter</taxon>
    </lineage>
</organism>
<dbReference type="EMBL" id="QBKS01000001">
    <property type="protein sequence ID" value="PTX55826.1"/>
    <property type="molecule type" value="Genomic_DNA"/>
</dbReference>
<dbReference type="OrthoDB" id="4230779at2"/>
<dbReference type="PANTHER" id="PTHR13789">
    <property type="entry name" value="MONOOXYGENASE"/>
    <property type="match status" value="1"/>
</dbReference>
<dbReference type="Gene3D" id="3.50.50.60">
    <property type="entry name" value="FAD/NAD(P)-binding domain"/>
    <property type="match status" value="1"/>
</dbReference>
<dbReference type="SUPFAM" id="SSF51905">
    <property type="entry name" value="FAD/NAD(P)-binding domain"/>
    <property type="match status" value="1"/>
</dbReference>
<dbReference type="Proteomes" id="UP000243978">
    <property type="component" value="Unassembled WGS sequence"/>
</dbReference>
<dbReference type="PANTHER" id="PTHR13789:SF268">
    <property type="entry name" value="5-METHYLPHENAZINE-1-CARBOXYLATE 1-MONOOXYGENASE"/>
    <property type="match status" value="1"/>
</dbReference>
<dbReference type="Pfam" id="PF01494">
    <property type="entry name" value="FAD_binding_3"/>
    <property type="match status" value="1"/>
</dbReference>
<dbReference type="AlphaFoldDB" id="A0A2T6BIF0"/>
<keyword evidence="2" id="KW-0503">Monooxygenase</keyword>
<sequence>MTVLIAGAGIGGLALGLSLHQVGIPFRIFEAVREIKPLGVGINLQPHAARELFELGLEDALDVVGLRTQEVCYFSAHGQLIWREPRGQAAGYAWPQFSIHRGGLQMALHDALIARCGPKVITTGHAVTTWEETGQGVSVTLTDRASGETLGAEEGTVLIAADGINSTLRATLFPDEGGAKWGGTMMWRGVTDGPAFLSDCSVVMAGKKDQKFVAYPIGRTPTGMRINWIADLTMPEDYDWRAQDWSREGARTDFAAAFADWDFDWLDIPKIIAGAEQVWEYPMVDRDPLAQWTHGPMTLLGDAAHAMYPIGSNGASQCILDARHMAAAMREHGVTQAALHAYENIRRDAVNALVLANRGDGPDKVLDLVAERAPDGFAQIEDVMSHDELDAMAKAYKSVAGMDVDALNARAPII</sequence>
<dbReference type="InterPro" id="IPR002938">
    <property type="entry name" value="FAD-bd"/>
</dbReference>
<accession>A0A2T6BIF0</accession>
<evidence type="ECO:0000259" key="3">
    <source>
        <dbReference type="Pfam" id="PF01494"/>
    </source>
</evidence>
<dbReference type="GO" id="GO:0004497">
    <property type="term" value="F:monooxygenase activity"/>
    <property type="evidence" value="ECO:0007669"/>
    <property type="project" value="UniProtKB-KW"/>
</dbReference>
<dbReference type="Gene3D" id="3.30.9.30">
    <property type="match status" value="1"/>
</dbReference>
<gene>
    <name evidence="4" type="ORF">C8N43_0472</name>
</gene>
<dbReference type="GO" id="GO:0071949">
    <property type="term" value="F:FAD binding"/>
    <property type="evidence" value="ECO:0007669"/>
    <property type="project" value="InterPro"/>
</dbReference>
<dbReference type="InterPro" id="IPR036188">
    <property type="entry name" value="FAD/NAD-bd_sf"/>
</dbReference>
<dbReference type="RefSeq" id="WP_107844078.1">
    <property type="nucleotide sequence ID" value="NZ_QBKS01000001.1"/>
</dbReference>